<dbReference type="EMBL" id="JADHEC010000026">
    <property type="protein sequence ID" value="MBF2709252.1"/>
    <property type="molecule type" value="Genomic_DNA"/>
</dbReference>
<keyword evidence="1" id="KW-0812">Transmembrane</keyword>
<accession>A0A930UBS9</accession>
<keyword evidence="1" id="KW-1133">Transmembrane helix</keyword>
<dbReference type="AlphaFoldDB" id="A0A930UBS9"/>
<feature type="transmembrane region" description="Helical" evidence="1">
    <location>
        <begin position="110"/>
        <end position="130"/>
    </location>
</feature>
<evidence type="ECO:0000313" key="2">
    <source>
        <dbReference type="EMBL" id="MBF2709252.1"/>
    </source>
</evidence>
<sequence length="142" mass="15920">MSIFKTLGTKIKRVVSIKNIINAGSGQFTAIAKDAQRVLTSVDPKKKTSETVFKDFDIPSPVNDYLTVVGAKQNERLTSSLANSKIVQDNVSKVNGFFSSVWLKANWIKYKTWIIVFVVAVLGFIGWKMYSKKSISRGRARR</sequence>
<name>A0A930UBS9_9FLAO</name>
<keyword evidence="3" id="KW-1185">Reference proteome</keyword>
<organism evidence="2 3">
    <name type="scientific">Flavobacterium soyangense</name>
    <dbReference type="NCBI Taxonomy" id="2023265"/>
    <lineage>
        <taxon>Bacteria</taxon>
        <taxon>Pseudomonadati</taxon>
        <taxon>Bacteroidota</taxon>
        <taxon>Flavobacteriia</taxon>
        <taxon>Flavobacteriales</taxon>
        <taxon>Flavobacteriaceae</taxon>
        <taxon>Flavobacterium</taxon>
    </lineage>
</organism>
<evidence type="ECO:0000256" key="1">
    <source>
        <dbReference type="SAM" id="Phobius"/>
    </source>
</evidence>
<comment type="caution">
    <text evidence="2">The sequence shown here is derived from an EMBL/GenBank/DDBJ whole genome shotgun (WGS) entry which is preliminary data.</text>
</comment>
<proteinExistence type="predicted"/>
<dbReference type="Proteomes" id="UP000646211">
    <property type="component" value="Unassembled WGS sequence"/>
</dbReference>
<protein>
    <submittedName>
        <fullName evidence="2">Uncharacterized protein</fullName>
    </submittedName>
</protein>
<dbReference type="RefSeq" id="WP_194312493.1">
    <property type="nucleotide sequence ID" value="NZ_JADHEC010000026.1"/>
</dbReference>
<evidence type="ECO:0000313" key="3">
    <source>
        <dbReference type="Proteomes" id="UP000646211"/>
    </source>
</evidence>
<reference evidence="2" key="1">
    <citation type="submission" date="2020-11" db="EMBL/GenBank/DDBJ databases">
        <title>Genome of Flavobacterium soyangense.</title>
        <authorList>
            <person name="Liu Q."/>
            <person name="Xin Y.-H."/>
        </authorList>
    </citation>
    <scope>NUCLEOTIDE SEQUENCE</scope>
    <source>
        <strain evidence="2">CGMCC 1.13493</strain>
    </source>
</reference>
<gene>
    <name evidence="2" type="ORF">IR213_11700</name>
</gene>
<keyword evidence="1" id="KW-0472">Membrane</keyword>